<proteinExistence type="predicted"/>
<evidence type="ECO:0000313" key="2">
    <source>
        <dbReference type="EMBL" id="CDR37837.1"/>
    </source>
</evidence>
<dbReference type="AlphaFoldDB" id="A0A061AJS6"/>
<protein>
    <submittedName>
        <fullName evidence="2">CYFA0S01e18140g1_1</fullName>
    </submittedName>
</protein>
<accession>A0A061AJS6</accession>
<evidence type="ECO:0000256" key="1">
    <source>
        <dbReference type="SAM" id="Phobius"/>
    </source>
</evidence>
<reference evidence="2" key="1">
    <citation type="journal article" date="2014" name="Genome Announc.">
        <title>Genome sequence of the yeast Cyberlindnera fabianii (Hansenula fabianii).</title>
        <authorList>
            <person name="Freel K.C."/>
            <person name="Sarilar V."/>
            <person name="Neuveglise C."/>
            <person name="Devillers H."/>
            <person name="Friedrich A."/>
            <person name="Schacherer J."/>
        </authorList>
    </citation>
    <scope>NUCLEOTIDE SEQUENCE</scope>
    <source>
        <strain evidence="2">YJS4271</strain>
    </source>
</reference>
<feature type="transmembrane region" description="Helical" evidence="1">
    <location>
        <begin position="60"/>
        <end position="83"/>
    </location>
</feature>
<organism evidence="2">
    <name type="scientific">Cyberlindnera fabianii</name>
    <name type="common">Yeast</name>
    <name type="synonym">Hansenula fabianii</name>
    <dbReference type="NCBI Taxonomy" id="36022"/>
    <lineage>
        <taxon>Eukaryota</taxon>
        <taxon>Fungi</taxon>
        <taxon>Dikarya</taxon>
        <taxon>Ascomycota</taxon>
        <taxon>Saccharomycotina</taxon>
        <taxon>Saccharomycetes</taxon>
        <taxon>Phaffomycetales</taxon>
        <taxon>Phaffomycetaceae</taxon>
        <taxon>Cyberlindnera</taxon>
    </lineage>
</organism>
<keyword evidence="1" id="KW-1133">Transmembrane helix</keyword>
<keyword evidence="1" id="KW-0472">Membrane</keyword>
<keyword evidence="1" id="KW-0812">Transmembrane</keyword>
<sequence>MQIQQVVASFLASSNLFGYDTTESQAVAVAEEPEFAFVDSDLNVYKKNASNGSNGTSSNAAAGAFAAGNTGAFAVAAGIAALLL</sequence>
<gene>
    <name evidence="2" type="ORF">CYFA0S_01e18140g</name>
</gene>
<dbReference type="EMBL" id="LK052886">
    <property type="protein sequence ID" value="CDR37837.1"/>
    <property type="molecule type" value="Genomic_DNA"/>
</dbReference>
<name>A0A061AJS6_CYBFA</name>